<sequence length="344" mass="37794">MSISNYWVTALLVLPLFTGQEISPHIPREIPCPVETVIAPCICSTLSDFEMDMDCSGVTDSDELKNIFSQGFPFNDFVHLYIKNNRGIRVLRAGDLGSATFQEIHITNGVLENIEDGALSSSYATLKLLNITTNVMSTISASEISSMQKLVILDASHNNFNSFPDLTSICLEILNFGNNPLGGISRDALQNVKNVTDVQLPSCQIATLLEGTFTELDQLHNINLDSNHLTTINTGVIDIVVASGSVSLNYNKIASIAPGALKGVRDEVWLKNNQLIVLDEQLWRPLFQNGTTLYAEGNPLSCNCSIAWVVLQETFIHRLGDDVACADGRLIRDLDRDTYVELCI</sequence>
<reference evidence="3" key="2">
    <citation type="submission" date="2024-01" db="EMBL/GenBank/DDBJ databases">
        <authorList>
            <person name="He J."/>
            <person name="Wang M."/>
            <person name="Zheng J."/>
            <person name="Liu Z."/>
        </authorList>
    </citation>
    <scope>NUCLEOTIDE SEQUENCE</scope>
    <source>
        <strain evidence="3">ZL_2023a</strain>
        <tissue evidence="3">Muscle</tissue>
    </source>
</reference>
<dbReference type="AlphaFoldDB" id="A0AAW0W5U1"/>
<proteinExistence type="predicted"/>
<feature type="chain" id="PRO_5044717274" description="Oplophorus-luciferin 2-monooxygenase non-catalytic subunit" evidence="2">
    <location>
        <begin position="20"/>
        <end position="344"/>
    </location>
</feature>
<evidence type="ECO:0000256" key="1">
    <source>
        <dbReference type="ARBA" id="ARBA00022729"/>
    </source>
</evidence>
<organism evidence="3 4">
    <name type="scientific">Cherax quadricarinatus</name>
    <name type="common">Australian red claw crayfish</name>
    <dbReference type="NCBI Taxonomy" id="27406"/>
    <lineage>
        <taxon>Eukaryota</taxon>
        <taxon>Metazoa</taxon>
        <taxon>Ecdysozoa</taxon>
        <taxon>Arthropoda</taxon>
        <taxon>Crustacea</taxon>
        <taxon>Multicrustacea</taxon>
        <taxon>Malacostraca</taxon>
        <taxon>Eumalacostraca</taxon>
        <taxon>Eucarida</taxon>
        <taxon>Decapoda</taxon>
        <taxon>Pleocyemata</taxon>
        <taxon>Astacidea</taxon>
        <taxon>Parastacoidea</taxon>
        <taxon>Parastacidae</taxon>
        <taxon>Cherax</taxon>
    </lineage>
</organism>
<dbReference type="PANTHER" id="PTHR24373:SF397">
    <property type="entry name" value="IG-LIKE DOMAIN-CONTAINING PROTEIN"/>
    <property type="match status" value="1"/>
</dbReference>
<dbReference type="EMBL" id="JARKIK010000085">
    <property type="protein sequence ID" value="KAK8724647.1"/>
    <property type="molecule type" value="Genomic_DNA"/>
</dbReference>
<gene>
    <name evidence="3" type="ORF">OTU49_011188</name>
</gene>
<dbReference type="GO" id="GO:0005615">
    <property type="term" value="C:extracellular space"/>
    <property type="evidence" value="ECO:0007669"/>
    <property type="project" value="TreeGrafter"/>
</dbReference>
<dbReference type="PROSITE" id="PS51450">
    <property type="entry name" value="LRR"/>
    <property type="match status" value="1"/>
</dbReference>
<keyword evidence="4" id="KW-1185">Reference proteome</keyword>
<dbReference type="InterPro" id="IPR032675">
    <property type="entry name" value="LRR_dom_sf"/>
</dbReference>
<dbReference type="GO" id="GO:0031012">
    <property type="term" value="C:extracellular matrix"/>
    <property type="evidence" value="ECO:0007669"/>
    <property type="project" value="TreeGrafter"/>
</dbReference>
<feature type="signal peptide" evidence="2">
    <location>
        <begin position="1"/>
        <end position="19"/>
    </location>
</feature>
<accession>A0AAW0W5U1</accession>
<dbReference type="PANTHER" id="PTHR24373">
    <property type="entry name" value="SLIT RELATED LEUCINE-RICH REPEAT NEURONAL PROTEIN"/>
    <property type="match status" value="1"/>
</dbReference>
<dbReference type="Gene3D" id="3.80.10.10">
    <property type="entry name" value="Ribonuclease Inhibitor"/>
    <property type="match status" value="1"/>
</dbReference>
<dbReference type="InterPro" id="IPR001611">
    <property type="entry name" value="Leu-rich_rpt"/>
</dbReference>
<dbReference type="Pfam" id="PF13855">
    <property type="entry name" value="LRR_8"/>
    <property type="match status" value="1"/>
</dbReference>
<comment type="caution">
    <text evidence="3">The sequence shown here is derived from an EMBL/GenBank/DDBJ whole genome shotgun (WGS) entry which is preliminary data.</text>
</comment>
<dbReference type="EMBL" id="JARKIK010000085">
    <property type="protein sequence ID" value="KAK8724646.1"/>
    <property type="molecule type" value="Genomic_DNA"/>
</dbReference>
<dbReference type="Proteomes" id="UP001445076">
    <property type="component" value="Unassembled WGS sequence"/>
</dbReference>
<dbReference type="InterPro" id="IPR050328">
    <property type="entry name" value="Dev_Immune_Receptor"/>
</dbReference>
<name>A0AAW0W5U1_CHEQU</name>
<dbReference type="SUPFAM" id="SSF52058">
    <property type="entry name" value="L domain-like"/>
    <property type="match status" value="1"/>
</dbReference>
<evidence type="ECO:0000256" key="2">
    <source>
        <dbReference type="SAM" id="SignalP"/>
    </source>
</evidence>
<protein>
    <recommendedName>
        <fullName evidence="5">Oplophorus-luciferin 2-monooxygenase non-catalytic subunit</fullName>
    </recommendedName>
</protein>
<evidence type="ECO:0000313" key="3">
    <source>
        <dbReference type="EMBL" id="KAK8724646.1"/>
    </source>
</evidence>
<evidence type="ECO:0000313" key="4">
    <source>
        <dbReference type="Proteomes" id="UP001445076"/>
    </source>
</evidence>
<reference evidence="3 4" key="1">
    <citation type="journal article" date="2024" name="BMC Genomics">
        <title>Genome assembly of redclaw crayfish (Cherax quadricarinatus) provides insights into its immune adaptation and hypoxia tolerance.</title>
        <authorList>
            <person name="Liu Z."/>
            <person name="Zheng J."/>
            <person name="Li H."/>
            <person name="Fang K."/>
            <person name="Wang S."/>
            <person name="He J."/>
            <person name="Zhou D."/>
            <person name="Weng S."/>
            <person name="Chi M."/>
            <person name="Gu Z."/>
            <person name="He J."/>
            <person name="Li F."/>
            <person name="Wang M."/>
        </authorList>
    </citation>
    <scope>NUCLEOTIDE SEQUENCE [LARGE SCALE GENOMIC DNA]</scope>
    <source>
        <strain evidence="3">ZL_2023a</strain>
    </source>
</reference>
<evidence type="ECO:0008006" key="5">
    <source>
        <dbReference type="Google" id="ProtNLM"/>
    </source>
</evidence>
<keyword evidence="1 2" id="KW-0732">Signal</keyword>